<dbReference type="Gene3D" id="3.30.1060.10">
    <property type="entry name" value="Peptide methionine sulphoxide reductase MsrA"/>
    <property type="match status" value="1"/>
</dbReference>
<comment type="catalytic activity">
    <reaction evidence="4 7">
        <text>L-methionyl-[protein] + [thioredoxin]-disulfide + H2O = L-methionyl-(S)-S-oxide-[protein] + [thioredoxin]-dithiol</text>
        <dbReference type="Rhea" id="RHEA:14217"/>
        <dbReference type="Rhea" id="RHEA-COMP:10698"/>
        <dbReference type="Rhea" id="RHEA-COMP:10700"/>
        <dbReference type="Rhea" id="RHEA-COMP:12313"/>
        <dbReference type="Rhea" id="RHEA-COMP:12315"/>
        <dbReference type="ChEBI" id="CHEBI:15377"/>
        <dbReference type="ChEBI" id="CHEBI:16044"/>
        <dbReference type="ChEBI" id="CHEBI:29950"/>
        <dbReference type="ChEBI" id="CHEBI:44120"/>
        <dbReference type="ChEBI" id="CHEBI:50058"/>
        <dbReference type="EC" id="1.8.4.11"/>
    </reaction>
</comment>
<dbReference type="GO" id="GO:0033743">
    <property type="term" value="F:peptide-methionine (R)-S-oxide reductase activity"/>
    <property type="evidence" value="ECO:0007669"/>
    <property type="project" value="UniProtKB-EC"/>
</dbReference>
<dbReference type="Pfam" id="PF01641">
    <property type="entry name" value="SelR"/>
    <property type="match status" value="1"/>
</dbReference>
<comment type="caution">
    <text evidence="10">The sequence shown here is derived from an EMBL/GenBank/DDBJ whole genome shotgun (WGS) entry which is preliminary data.</text>
</comment>
<dbReference type="OrthoDB" id="4174719at2"/>
<comment type="catalytic activity">
    <reaction evidence="6 7">
        <text>[thioredoxin]-disulfide + L-methionine + H2O = L-methionine (S)-S-oxide + [thioredoxin]-dithiol</text>
        <dbReference type="Rhea" id="RHEA:19993"/>
        <dbReference type="Rhea" id="RHEA-COMP:10698"/>
        <dbReference type="Rhea" id="RHEA-COMP:10700"/>
        <dbReference type="ChEBI" id="CHEBI:15377"/>
        <dbReference type="ChEBI" id="CHEBI:29950"/>
        <dbReference type="ChEBI" id="CHEBI:50058"/>
        <dbReference type="ChEBI" id="CHEBI:57844"/>
        <dbReference type="ChEBI" id="CHEBI:58772"/>
        <dbReference type="EC" id="1.8.4.11"/>
    </reaction>
</comment>
<evidence type="ECO:0000256" key="1">
    <source>
        <dbReference type="ARBA" id="ARBA00023002"/>
    </source>
</evidence>
<evidence type="ECO:0000256" key="2">
    <source>
        <dbReference type="ARBA" id="ARBA00023268"/>
    </source>
</evidence>
<evidence type="ECO:0000256" key="6">
    <source>
        <dbReference type="ARBA" id="ARBA00048782"/>
    </source>
</evidence>
<evidence type="ECO:0000256" key="3">
    <source>
        <dbReference type="ARBA" id="ARBA00024679"/>
    </source>
</evidence>
<dbReference type="NCBIfam" id="NF004042">
    <property type="entry name" value="PRK05550.1"/>
    <property type="match status" value="1"/>
</dbReference>
<evidence type="ECO:0000313" key="10">
    <source>
        <dbReference type="EMBL" id="KYJ85674.1"/>
    </source>
</evidence>
<keyword evidence="2" id="KW-0511">Multifunctional enzyme</keyword>
<evidence type="ECO:0000256" key="4">
    <source>
        <dbReference type="ARBA" id="ARBA00047806"/>
    </source>
</evidence>
<proteinExistence type="inferred from homology"/>
<dbReference type="PANTHER" id="PTHR43774">
    <property type="entry name" value="PEPTIDE METHIONINE SULFOXIDE REDUCTASE"/>
    <property type="match status" value="1"/>
</dbReference>
<dbReference type="NCBIfam" id="TIGR00401">
    <property type="entry name" value="msrA"/>
    <property type="match status" value="1"/>
</dbReference>
<dbReference type="SUPFAM" id="SSF55068">
    <property type="entry name" value="Peptide methionine sulfoxide reductase"/>
    <property type="match status" value="1"/>
</dbReference>
<feature type="active site" evidence="7">
    <location>
        <position position="159"/>
    </location>
</feature>
<keyword evidence="1 7" id="KW-0560">Oxidoreductase</keyword>
<dbReference type="NCBIfam" id="TIGR00357">
    <property type="entry name" value="peptide-methionine (R)-S-oxide reductase MsrB"/>
    <property type="match status" value="1"/>
</dbReference>
<comment type="function">
    <text evidence="3 7">Has an important function as a repair enzyme for proteins that have been inactivated by oxidation. Catalyzes the reversible oxidation-reduction of methionine sulfoxide in proteins to methionine.</text>
</comment>
<feature type="signal peptide" evidence="8">
    <location>
        <begin position="1"/>
        <end position="19"/>
    </location>
</feature>
<feature type="domain" description="MsrB" evidence="9">
    <location>
        <begin position="24"/>
        <end position="143"/>
    </location>
</feature>
<gene>
    <name evidence="7" type="primary">msrA</name>
    <name evidence="10" type="ORF">AS592_01175</name>
</gene>
<dbReference type="GO" id="GO:0008113">
    <property type="term" value="F:peptide-methionine (S)-S-oxide reductase activity"/>
    <property type="evidence" value="ECO:0007669"/>
    <property type="project" value="UniProtKB-UniRule"/>
</dbReference>
<dbReference type="EC" id="1.8.4.11" evidence="7"/>
<dbReference type="STRING" id="1630136.AS592_01175"/>
<organism evidence="10 11">
    <name type="scientific">Sulfurovum riftiae</name>
    <dbReference type="NCBI Taxonomy" id="1630136"/>
    <lineage>
        <taxon>Bacteria</taxon>
        <taxon>Pseudomonadati</taxon>
        <taxon>Campylobacterota</taxon>
        <taxon>Epsilonproteobacteria</taxon>
        <taxon>Campylobacterales</taxon>
        <taxon>Sulfurovaceae</taxon>
        <taxon>Sulfurovum</taxon>
    </lineage>
</organism>
<feature type="chain" id="PRO_5007578392" description="Peptide methionine sulfoxide reductase MsrA" evidence="8">
    <location>
        <begin position="20"/>
        <end position="309"/>
    </location>
</feature>
<dbReference type="InterPro" id="IPR036509">
    <property type="entry name" value="Met_Sox_Rdtase_MsrA_sf"/>
</dbReference>
<accession>A0A151CDT0</accession>
<protein>
    <recommendedName>
        <fullName evidence="7">Peptide methionine sulfoxide reductase MsrA</fullName>
        <shortName evidence="7">Protein-methionine-S-oxide reductase</shortName>
        <ecNumber evidence="7">1.8.4.11</ecNumber>
    </recommendedName>
    <alternativeName>
        <fullName evidence="7">Peptide-methionine (S)-S-oxide reductase</fullName>
        <shortName evidence="7">Peptide Met(O) reductase</shortName>
    </alternativeName>
</protein>
<keyword evidence="11" id="KW-1185">Reference proteome</keyword>
<dbReference type="Proteomes" id="UP000075359">
    <property type="component" value="Unassembled WGS sequence"/>
</dbReference>
<dbReference type="InterPro" id="IPR002569">
    <property type="entry name" value="Met_Sox_Rdtase_MsrA_dom"/>
</dbReference>
<evidence type="ECO:0000256" key="8">
    <source>
        <dbReference type="SAM" id="SignalP"/>
    </source>
</evidence>
<dbReference type="PROSITE" id="PS51790">
    <property type="entry name" value="MSRB"/>
    <property type="match status" value="1"/>
</dbReference>
<evidence type="ECO:0000256" key="5">
    <source>
        <dbReference type="ARBA" id="ARBA00048488"/>
    </source>
</evidence>
<dbReference type="RefSeq" id="WP_067332524.1">
    <property type="nucleotide sequence ID" value="NZ_LNKT01000071.1"/>
</dbReference>
<dbReference type="EMBL" id="LNKT01000071">
    <property type="protein sequence ID" value="KYJ85674.1"/>
    <property type="molecule type" value="Genomic_DNA"/>
</dbReference>
<dbReference type="Pfam" id="PF01625">
    <property type="entry name" value="PMSR"/>
    <property type="match status" value="1"/>
</dbReference>
<dbReference type="AlphaFoldDB" id="A0A151CDT0"/>
<comment type="catalytic activity">
    <reaction evidence="5">
        <text>L-methionyl-[protein] + [thioredoxin]-disulfide + H2O = L-methionyl-(R)-S-oxide-[protein] + [thioredoxin]-dithiol</text>
        <dbReference type="Rhea" id="RHEA:24164"/>
        <dbReference type="Rhea" id="RHEA-COMP:10698"/>
        <dbReference type="Rhea" id="RHEA-COMP:10700"/>
        <dbReference type="Rhea" id="RHEA-COMP:12313"/>
        <dbReference type="Rhea" id="RHEA-COMP:12314"/>
        <dbReference type="ChEBI" id="CHEBI:15377"/>
        <dbReference type="ChEBI" id="CHEBI:16044"/>
        <dbReference type="ChEBI" id="CHEBI:29950"/>
        <dbReference type="ChEBI" id="CHEBI:45764"/>
        <dbReference type="ChEBI" id="CHEBI:50058"/>
        <dbReference type="EC" id="1.8.4.12"/>
    </reaction>
</comment>
<dbReference type="Gene3D" id="2.170.150.20">
    <property type="entry name" value="Peptide methionine sulfoxide reductase"/>
    <property type="match status" value="1"/>
</dbReference>
<sequence length="309" mass="35131">MKKLFLLLIVALISLQAEVAKPWQTKLKGLTSFEQHVVNDKGTERAFSGKYVNTSEKGVYRCKVCDTPLYRSDDKFDSHCGWPSFDDAIPGAIKEVPDRDGRRTEIVCANCGAHLGHVFRGEGLTKKNVRHCVNSVSLNFDKKRQSDDKVARAYFAGGCFWGVEYYLEKIKGVKEVTSGFMGGKVKNPTYKQVSYTPTGHIETVEVVYDPSVVSYETLAKTFFEIHDPTQKGGQGPDIGSQYISAIFVSNEKERRTVKKLIEILKKKGYNVATQIRNKAPFYKAEDYHQDYYERKGKKPYCHAYIKRFD</sequence>
<keyword evidence="8" id="KW-0732">Signal</keyword>
<dbReference type="InterPro" id="IPR002579">
    <property type="entry name" value="Met_Sox_Rdtase_MsrB_dom"/>
</dbReference>
<evidence type="ECO:0000256" key="7">
    <source>
        <dbReference type="HAMAP-Rule" id="MF_01401"/>
    </source>
</evidence>
<evidence type="ECO:0000313" key="11">
    <source>
        <dbReference type="Proteomes" id="UP000075359"/>
    </source>
</evidence>
<dbReference type="PANTHER" id="PTHR43774:SF1">
    <property type="entry name" value="PEPTIDE METHIONINE SULFOXIDE REDUCTASE MSRA 2"/>
    <property type="match status" value="1"/>
</dbReference>
<comment type="similarity">
    <text evidence="7">Belongs to the MsrA Met sulfoxide reductase family.</text>
</comment>
<dbReference type="InterPro" id="IPR011057">
    <property type="entry name" value="Mss4-like_sf"/>
</dbReference>
<dbReference type="NCBIfam" id="NF004036">
    <property type="entry name" value="PRK05508.1"/>
    <property type="match status" value="1"/>
</dbReference>
<evidence type="ECO:0000259" key="9">
    <source>
        <dbReference type="PROSITE" id="PS51790"/>
    </source>
</evidence>
<dbReference type="HAMAP" id="MF_01401">
    <property type="entry name" value="MsrA"/>
    <property type="match status" value="1"/>
</dbReference>
<reference evidence="10 11" key="1">
    <citation type="submission" date="2015-11" db="EMBL/GenBank/DDBJ databases">
        <title>Draft genome of Sulfurovum riftiae 1812E, a member of the Epsilonproteobacteria isolated from the tube of the deep-sea hydrothermal vent tubewom Riftia pachyptila.</title>
        <authorList>
            <person name="Vetriani C."/>
            <person name="Giovannelli D."/>
        </authorList>
    </citation>
    <scope>NUCLEOTIDE SEQUENCE [LARGE SCALE GENOMIC DNA]</scope>
    <source>
        <strain evidence="10 11">1812E</strain>
    </source>
</reference>
<dbReference type="SUPFAM" id="SSF51316">
    <property type="entry name" value="Mss4-like"/>
    <property type="match status" value="1"/>
</dbReference>
<name>A0A151CDT0_9BACT</name>
<dbReference type="GO" id="GO:0033744">
    <property type="term" value="F:L-methionine:thioredoxin-disulfide S-oxidoreductase activity"/>
    <property type="evidence" value="ECO:0007669"/>
    <property type="project" value="RHEA"/>
</dbReference>